<dbReference type="PANTHER" id="PTHR33332">
    <property type="entry name" value="REVERSE TRANSCRIPTASE DOMAIN-CONTAINING PROTEIN"/>
    <property type="match status" value="1"/>
</dbReference>
<reference evidence="1 2" key="1">
    <citation type="journal article" date="2023" name="J. Hered.">
        <title>Chromosome-level genome of the wood stork (Mycteria americana) provides insight into avian chromosome evolution.</title>
        <authorList>
            <person name="Flamio R. Jr."/>
            <person name="Ramstad K.M."/>
        </authorList>
    </citation>
    <scope>NUCLEOTIDE SEQUENCE [LARGE SCALE GENOMIC DNA]</scope>
    <source>
        <strain evidence="1">JAX WOST 10</strain>
    </source>
</reference>
<dbReference type="PRINTS" id="PR01345">
    <property type="entry name" value="CERVTRCPTASE"/>
</dbReference>
<organism evidence="1 2">
    <name type="scientific">Mycteria americana</name>
    <name type="common">Wood stork</name>
    <dbReference type="NCBI Taxonomy" id="33587"/>
    <lineage>
        <taxon>Eukaryota</taxon>
        <taxon>Metazoa</taxon>
        <taxon>Chordata</taxon>
        <taxon>Craniata</taxon>
        <taxon>Vertebrata</taxon>
        <taxon>Euteleostomi</taxon>
        <taxon>Archelosauria</taxon>
        <taxon>Archosauria</taxon>
        <taxon>Dinosauria</taxon>
        <taxon>Saurischia</taxon>
        <taxon>Theropoda</taxon>
        <taxon>Coelurosauria</taxon>
        <taxon>Aves</taxon>
        <taxon>Neognathae</taxon>
        <taxon>Neoaves</taxon>
        <taxon>Aequornithes</taxon>
        <taxon>Ciconiiformes</taxon>
        <taxon>Ciconiidae</taxon>
        <taxon>Mycteria</taxon>
    </lineage>
</organism>
<evidence type="ECO:0000313" key="1">
    <source>
        <dbReference type="EMBL" id="KAK4818244.1"/>
    </source>
</evidence>
<dbReference type="EMBL" id="JAUNZN010000007">
    <property type="protein sequence ID" value="KAK4818244.1"/>
    <property type="molecule type" value="Genomic_DNA"/>
</dbReference>
<proteinExistence type="predicted"/>
<keyword evidence="2" id="KW-1185">Reference proteome</keyword>
<dbReference type="AlphaFoldDB" id="A0AAN7N5A7"/>
<sequence>MKFNKDKCKVWHLGKHNPGVQHRLGSTQLGSSSVERDLGVLVDSKLNMSEQCAAAAKKANRMLGCINKGTTSRDKEVIIPLHSAFVRPHLEYCVQFWSPLYKKDVDRLERVQRWATKTIKGLGSLPYEERLRENWKRRLRGDLITMFQHLKGGYKEDEDSLFTRSHMEKTRGTRGTFQLDTRGQFFTMRTISHWNNLPREVVDSPILDTFKIWLNTVLGHLVTSDSTRGNGLKLHQRRFRLNIRKFFFTERVIKHWNRLPREVVESPSPEVFKRHLDEVLRDMGWRLNHFPGQPVPMLDNPFGEEIFPNIQSKPPLVQLEAVSSCPMTCCLGEETNTHLSTTSFQVVVESDKVSPQPPFLQAKQPQFPQTLLIRLVLQTLHQLCCSSLDMLQHLNIFLVVRGPKLNTVFEVWPHQCRVQGDNHFPSPAGHTIPDTSQDAIGYLGHLATLLAHIQPAIDQHPQVLFCWGAFQPLFPKPVACHGVAVAQVQDLALSLVEPHTVGPSPLIQPGQIPLACLPSSRSTLPHNLVSSANLLRVHPIPSSGSLIKILNRTGPHTEPWGTPLVTGRQLDLTPFTTTLWAQPSSQFFTQRRVHPSKP</sequence>
<name>A0AAN7N5A7_MYCAM</name>
<accession>A0AAN7N5A7</accession>
<protein>
    <submittedName>
        <fullName evidence="1">Uncharacterized protein</fullName>
    </submittedName>
</protein>
<comment type="caution">
    <text evidence="1">The sequence shown here is derived from an EMBL/GenBank/DDBJ whole genome shotgun (WGS) entry which is preliminary data.</text>
</comment>
<evidence type="ECO:0000313" key="2">
    <source>
        <dbReference type="Proteomes" id="UP001333110"/>
    </source>
</evidence>
<gene>
    <name evidence="1" type="ORF">QYF61_009419</name>
</gene>
<dbReference type="Proteomes" id="UP001333110">
    <property type="component" value="Unassembled WGS sequence"/>
</dbReference>